<keyword evidence="6" id="KW-0906">Nuclear pore complex</keyword>
<dbReference type="Proteomes" id="UP000318582">
    <property type="component" value="Unassembled WGS sequence"/>
</dbReference>
<evidence type="ECO:0000256" key="9">
    <source>
        <dbReference type="SAM" id="MobiDB-lite"/>
    </source>
</evidence>
<evidence type="ECO:0000256" key="2">
    <source>
        <dbReference type="ARBA" id="ARBA00022448"/>
    </source>
</evidence>
<evidence type="ECO:0000256" key="6">
    <source>
        <dbReference type="ARBA" id="ARBA00023132"/>
    </source>
</evidence>
<dbReference type="Gene3D" id="6.10.140.1350">
    <property type="match status" value="1"/>
</dbReference>
<keyword evidence="7" id="KW-0539">Nucleus</keyword>
<keyword evidence="5" id="KW-0811">Translocation</keyword>
<evidence type="ECO:0000256" key="3">
    <source>
        <dbReference type="ARBA" id="ARBA00022816"/>
    </source>
</evidence>
<dbReference type="GO" id="GO:0008139">
    <property type="term" value="F:nuclear localization sequence binding"/>
    <property type="evidence" value="ECO:0007669"/>
    <property type="project" value="InterPro"/>
</dbReference>
<evidence type="ECO:0000256" key="1">
    <source>
        <dbReference type="ARBA" id="ARBA00004567"/>
    </source>
</evidence>
<evidence type="ECO:0008006" key="12">
    <source>
        <dbReference type="Google" id="ProtNLM"/>
    </source>
</evidence>
<evidence type="ECO:0000256" key="5">
    <source>
        <dbReference type="ARBA" id="ARBA00023010"/>
    </source>
</evidence>
<dbReference type="GO" id="GO:0015031">
    <property type="term" value="P:protein transport"/>
    <property type="evidence" value="ECO:0007669"/>
    <property type="project" value="UniProtKB-KW"/>
</dbReference>
<keyword evidence="3" id="KW-0509">mRNA transport</keyword>
<reference evidence="10 11" key="1">
    <citation type="journal article" date="2019" name="Sci. Rep.">
        <title>Comparative genomics of chytrid fungi reveal insights into the obligate biotrophic and pathogenic lifestyle of Synchytrium endobioticum.</title>
        <authorList>
            <person name="van de Vossenberg B.T.L.H."/>
            <person name="Warris S."/>
            <person name="Nguyen H.D.T."/>
            <person name="van Gent-Pelzer M.P.E."/>
            <person name="Joly D.L."/>
            <person name="van de Geest H.C."/>
            <person name="Bonants P.J.M."/>
            <person name="Smith D.S."/>
            <person name="Levesque C.A."/>
            <person name="van der Lee T.A.J."/>
        </authorList>
    </citation>
    <scope>NUCLEOTIDE SEQUENCE [LARGE SCALE GENOMIC DNA]</scope>
    <source>
        <strain evidence="10 11">CBS 809.83</strain>
    </source>
</reference>
<keyword evidence="4" id="KW-0653">Protein transport</keyword>
<dbReference type="STRING" id="109895.A0A507E995"/>
<evidence type="ECO:0000256" key="8">
    <source>
        <dbReference type="SAM" id="Coils"/>
    </source>
</evidence>
<dbReference type="AlphaFoldDB" id="A0A507E995"/>
<comment type="subcellular location">
    <subcellularLocation>
        <location evidence="1">Nucleus</location>
        <location evidence="1">Nuclear pore complex</location>
    </subcellularLocation>
</comment>
<dbReference type="EMBL" id="QEAQ01000022">
    <property type="protein sequence ID" value="TPX59738.1"/>
    <property type="molecule type" value="Genomic_DNA"/>
</dbReference>
<keyword evidence="8" id="KW-0175">Coiled coil</keyword>
<feature type="compositionally biased region" description="Low complexity" evidence="9">
    <location>
        <begin position="221"/>
        <end position="240"/>
    </location>
</feature>
<keyword evidence="2" id="KW-0813">Transport</keyword>
<protein>
    <recommendedName>
        <fullName evidence="12">Nucleoporin Nup54 alpha-helical domain-containing protein</fullName>
    </recommendedName>
</protein>
<organism evidence="10 11">
    <name type="scientific">Powellomyces hirtus</name>
    <dbReference type="NCBI Taxonomy" id="109895"/>
    <lineage>
        <taxon>Eukaryota</taxon>
        <taxon>Fungi</taxon>
        <taxon>Fungi incertae sedis</taxon>
        <taxon>Chytridiomycota</taxon>
        <taxon>Chytridiomycota incertae sedis</taxon>
        <taxon>Chytridiomycetes</taxon>
        <taxon>Spizellomycetales</taxon>
        <taxon>Powellomycetaceae</taxon>
        <taxon>Powellomyces</taxon>
    </lineage>
</organism>
<dbReference type="InterPro" id="IPR024882">
    <property type="entry name" value="NUP58/p45/49"/>
</dbReference>
<feature type="region of interest" description="Disordered" evidence="9">
    <location>
        <begin position="568"/>
        <end position="595"/>
    </location>
</feature>
<dbReference type="GO" id="GO:0017056">
    <property type="term" value="F:structural constituent of nuclear pore"/>
    <property type="evidence" value="ECO:0007669"/>
    <property type="project" value="InterPro"/>
</dbReference>
<dbReference type="Pfam" id="PF15967">
    <property type="entry name" value="Nucleoporin_FG2"/>
    <property type="match status" value="1"/>
</dbReference>
<dbReference type="GO" id="GO:0051028">
    <property type="term" value="P:mRNA transport"/>
    <property type="evidence" value="ECO:0007669"/>
    <property type="project" value="UniProtKB-KW"/>
</dbReference>
<evidence type="ECO:0000313" key="11">
    <source>
        <dbReference type="Proteomes" id="UP000318582"/>
    </source>
</evidence>
<accession>A0A507E995</accession>
<dbReference type="PANTHER" id="PTHR13437:SF2">
    <property type="entry name" value="NUCLEOPORIN P58_P45"/>
    <property type="match status" value="1"/>
</dbReference>
<keyword evidence="11" id="KW-1185">Reference proteome</keyword>
<gene>
    <name evidence="10" type="ORF">PhCBS80983_g02319</name>
</gene>
<evidence type="ECO:0000256" key="4">
    <source>
        <dbReference type="ARBA" id="ARBA00022927"/>
    </source>
</evidence>
<dbReference type="PANTHER" id="PTHR13437">
    <property type="entry name" value="NUCLEOPORIN P58/P45 NUCLEOPORIN-LIKE PROTEIN 1"/>
    <property type="match status" value="1"/>
</dbReference>
<dbReference type="GO" id="GO:0005643">
    <property type="term" value="C:nuclear pore"/>
    <property type="evidence" value="ECO:0007669"/>
    <property type="project" value="UniProtKB-SubCell"/>
</dbReference>
<evidence type="ECO:0000313" key="10">
    <source>
        <dbReference type="EMBL" id="TPX59738.1"/>
    </source>
</evidence>
<feature type="coiled-coil region" evidence="8">
    <location>
        <begin position="360"/>
        <end position="387"/>
    </location>
</feature>
<sequence>MFGAGAAKPGGFSFGAPAATPGAPAGGGFGTQPPAAGGGLFGGAATSAPAAGGGLFGGAAAPTATPSFGGFGGAGATSAAPAAGGAQPAPAGGLFGGASKPAATPSLFGQPAASAGGQPSLFGASAPGATSTAPSLFGASATSAPGAAPSLFGGPAASAPSLFGGAPASSAPGGSLFGTAAAASSAPGASLFASAAPAASSAAPSLFGTAAKPAAPGMPAAGFGGASPAQGNQQPAAQGPVTLRTKYSEIPADTRKHVDDIETFIQQQIRTAESIAGNTTADSIYEITGEVKQLSHKLAGLNNMLARDKYLIDLLRQQVGQELRNSDLVSRFIERYRSGSHHTSAPPKHDAYMSYFVKYADNVEQRMQQYRQTIEELEASIKSLSEERQYSPMVLVEIMRDQDDSLLAVAGKIANVHDAVAKLKSQYADFRQRYFGVDDKDRFRREGRNGRSKERTPLELIASTTLRPSSTQPAQGGMGGFGQQAPAGGLGGSLFGGSQAFGQSAQPAAAGGSLFGQSAQPAATGSLFGQSNHPAAGGSLFGQPAQPAAGASLFGQTAQPGAGASLFGQQSQPAAPGASLFGQRSQPPTSLFENPIATPKKKALSILTK</sequence>
<feature type="compositionally biased region" description="Polar residues" evidence="9">
    <location>
        <begin position="582"/>
        <end position="592"/>
    </location>
</feature>
<proteinExistence type="predicted"/>
<evidence type="ECO:0000256" key="7">
    <source>
        <dbReference type="ARBA" id="ARBA00023242"/>
    </source>
</evidence>
<name>A0A507E995_9FUNG</name>
<comment type="caution">
    <text evidence="10">The sequence shown here is derived from an EMBL/GenBank/DDBJ whole genome shotgun (WGS) entry which is preliminary data.</text>
</comment>
<feature type="region of interest" description="Disordered" evidence="9">
    <location>
        <begin position="221"/>
        <end position="241"/>
    </location>
</feature>